<name>A0A1A9I077_9BACT</name>
<evidence type="ECO:0000313" key="1">
    <source>
        <dbReference type="EMBL" id="ANH79954.1"/>
    </source>
</evidence>
<reference evidence="1 2" key="1">
    <citation type="submission" date="2016-05" db="EMBL/GenBank/DDBJ databases">
        <title>Niabella ginsenosidivorans BS26 whole genome sequencing.</title>
        <authorList>
            <person name="Im W.T."/>
            <person name="Siddiqi M.Z."/>
        </authorList>
    </citation>
    <scope>NUCLEOTIDE SEQUENCE [LARGE SCALE GENOMIC DNA]</scope>
    <source>
        <strain evidence="1 2">BS26</strain>
    </source>
</reference>
<dbReference type="Proteomes" id="UP000077667">
    <property type="component" value="Chromosome"/>
</dbReference>
<sequence length="68" mass="7977">MVYCRVIKLFSKKTDMGKSCIRFKNPKTIPFGLIGELSKKITGKDWIAMYENYIVQNKSCRHLYSLQL</sequence>
<accession>A0A1A9I077</accession>
<dbReference type="EMBL" id="CP015772">
    <property type="protein sequence ID" value="ANH79954.1"/>
    <property type="molecule type" value="Genomic_DNA"/>
</dbReference>
<dbReference type="AlphaFoldDB" id="A0A1A9I077"/>
<dbReference type="STRING" id="1176587.A8C56_02255"/>
<dbReference type="KEGG" id="nia:A8C56_02255"/>
<evidence type="ECO:0000313" key="2">
    <source>
        <dbReference type="Proteomes" id="UP000077667"/>
    </source>
</evidence>
<proteinExistence type="predicted"/>
<gene>
    <name evidence="1" type="ORF">A8C56_02255</name>
</gene>
<organism evidence="1 2">
    <name type="scientific">Niabella ginsenosidivorans</name>
    <dbReference type="NCBI Taxonomy" id="1176587"/>
    <lineage>
        <taxon>Bacteria</taxon>
        <taxon>Pseudomonadati</taxon>
        <taxon>Bacteroidota</taxon>
        <taxon>Chitinophagia</taxon>
        <taxon>Chitinophagales</taxon>
        <taxon>Chitinophagaceae</taxon>
        <taxon>Niabella</taxon>
    </lineage>
</organism>
<protein>
    <submittedName>
        <fullName evidence="1">Uncharacterized protein</fullName>
    </submittedName>
</protein>
<keyword evidence="2" id="KW-1185">Reference proteome</keyword>